<gene>
    <name evidence="1" type="ORF">B0T26DRAFT_681068</name>
</gene>
<dbReference type="EMBL" id="JAUIRO010000008">
    <property type="protein sequence ID" value="KAK0703387.1"/>
    <property type="molecule type" value="Genomic_DNA"/>
</dbReference>
<sequence>MTTSSSVHDSDQCCGSTTCWPYSRRDGIGSITRNDINSLKLHVFPSILPKDARQDAVTSMMEELGEQNIYNIVEHVWRTIGTGQICSWNELEQVWKKVNLNRNPALRKKGGFSGFQKRYRVGQPCTFCWRTYWNALSRNREAQKTSALIAEYEWKDA</sequence>
<organism evidence="1 2">
    <name type="scientific">Lasiosphaeria miniovina</name>
    <dbReference type="NCBI Taxonomy" id="1954250"/>
    <lineage>
        <taxon>Eukaryota</taxon>
        <taxon>Fungi</taxon>
        <taxon>Dikarya</taxon>
        <taxon>Ascomycota</taxon>
        <taxon>Pezizomycotina</taxon>
        <taxon>Sordariomycetes</taxon>
        <taxon>Sordariomycetidae</taxon>
        <taxon>Sordariales</taxon>
        <taxon>Lasiosphaeriaceae</taxon>
        <taxon>Lasiosphaeria</taxon>
    </lineage>
</organism>
<comment type="caution">
    <text evidence="1">The sequence shown here is derived from an EMBL/GenBank/DDBJ whole genome shotgun (WGS) entry which is preliminary data.</text>
</comment>
<accession>A0AA40DJT7</accession>
<proteinExistence type="predicted"/>
<reference evidence="1" key="1">
    <citation type="submission" date="2023-06" db="EMBL/GenBank/DDBJ databases">
        <title>Genome-scale phylogeny and comparative genomics of the fungal order Sordariales.</title>
        <authorList>
            <consortium name="Lawrence Berkeley National Laboratory"/>
            <person name="Hensen N."/>
            <person name="Bonometti L."/>
            <person name="Westerberg I."/>
            <person name="Brannstrom I.O."/>
            <person name="Guillou S."/>
            <person name="Cros-Aarteil S."/>
            <person name="Calhoun S."/>
            <person name="Haridas S."/>
            <person name="Kuo A."/>
            <person name="Mondo S."/>
            <person name="Pangilinan J."/>
            <person name="Riley R."/>
            <person name="LaButti K."/>
            <person name="Andreopoulos B."/>
            <person name="Lipzen A."/>
            <person name="Chen C."/>
            <person name="Yanf M."/>
            <person name="Daum C."/>
            <person name="Ng V."/>
            <person name="Clum A."/>
            <person name="Steindorff A."/>
            <person name="Ohm R."/>
            <person name="Martin F."/>
            <person name="Silar P."/>
            <person name="Natvig D."/>
            <person name="Lalanne C."/>
            <person name="Gautier V."/>
            <person name="Ament-velasquez S.L."/>
            <person name="Kruys A."/>
            <person name="Hutchinson M.I."/>
            <person name="Powell A.J."/>
            <person name="Barry K."/>
            <person name="Miller A.N."/>
            <person name="Grigoriev I.V."/>
            <person name="Debuchy R."/>
            <person name="Gladieux P."/>
            <person name="Thoren M.H."/>
            <person name="Johannesson H."/>
        </authorList>
    </citation>
    <scope>NUCLEOTIDE SEQUENCE</scope>
    <source>
        <strain evidence="1">SMH2392-1A</strain>
    </source>
</reference>
<evidence type="ECO:0000313" key="1">
    <source>
        <dbReference type="EMBL" id="KAK0703387.1"/>
    </source>
</evidence>
<protein>
    <submittedName>
        <fullName evidence="1">Uncharacterized protein</fullName>
    </submittedName>
</protein>
<keyword evidence="2" id="KW-1185">Reference proteome</keyword>
<dbReference type="RefSeq" id="XP_060290246.1">
    <property type="nucleotide sequence ID" value="XM_060440604.1"/>
</dbReference>
<dbReference type="AlphaFoldDB" id="A0AA40DJT7"/>
<dbReference type="Proteomes" id="UP001172101">
    <property type="component" value="Unassembled WGS sequence"/>
</dbReference>
<name>A0AA40DJT7_9PEZI</name>
<evidence type="ECO:0000313" key="2">
    <source>
        <dbReference type="Proteomes" id="UP001172101"/>
    </source>
</evidence>
<dbReference type="GeneID" id="85323874"/>